<sequence length="470" mass="52394">MATMLKEKPRARKKTKEKSITKTEVHSEVPSIANLSISEETEAPTGASTSTDIVEETSSFSVSVNQERIVFTKTEVIQEEAILAAAQSSESASTMVCETSELQKQTVSVVESACTSQNEPKNQTATHAYKDLSHRLDLVTLRDIPTTTDVPIEDLESKLEASISYINKTIEPTQSTEESTQEISVDSDRVENAMPSAPVFEEELVTETPVEALEVLQDVRPKVQCMPLEVAMEVCGGKEIAEVRQMSEREEAIVEAGPRSGPEHPLVDLLSTFRCSVTALEQERHKVMDSYSTEEKSREALWKVEKHTVSVSEQCKCGLTVYFKGRYDHAELMKSKLPAAQLRLEGLLKDVQESYCHYQHTALLAYYQIEELIAETLQASKAEIREAIMLVLQELRMSVAAPPLLCGALRRWARALCAAAHDARDPRAVLFLIHQLTRYHCHIMQGGDPLCYSTDSSTQLCARPYVCVRL</sequence>
<protein>
    <submittedName>
        <fullName evidence="1">Uncharacterized protein</fullName>
    </submittedName>
</protein>
<proteinExistence type="predicted"/>
<gene>
    <name evidence="1" type="ORF">MSG28_008255</name>
</gene>
<keyword evidence="2" id="KW-1185">Reference proteome</keyword>
<dbReference type="Proteomes" id="UP001064048">
    <property type="component" value="Chromosome 13"/>
</dbReference>
<name>A0ACC0JAY9_CHOFU</name>
<organism evidence="1 2">
    <name type="scientific">Choristoneura fumiferana</name>
    <name type="common">Spruce budworm moth</name>
    <name type="synonym">Archips fumiferana</name>
    <dbReference type="NCBI Taxonomy" id="7141"/>
    <lineage>
        <taxon>Eukaryota</taxon>
        <taxon>Metazoa</taxon>
        <taxon>Ecdysozoa</taxon>
        <taxon>Arthropoda</taxon>
        <taxon>Hexapoda</taxon>
        <taxon>Insecta</taxon>
        <taxon>Pterygota</taxon>
        <taxon>Neoptera</taxon>
        <taxon>Endopterygota</taxon>
        <taxon>Lepidoptera</taxon>
        <taxon>Glossata</taxon>
        <taxon>Ditrysia</taxon>
        <taxon>Tortricoidea</taxon>
        <taxon>Tortricidae</taxon>
        <taxon>Tortricinae</taxon>
        <taxon>Choristoneura</taxon>
    </lineage>
</organism>
<comment type="caution">
    <text evidence="1">The sequence shown here is derived from an EMBL/GenBank/DDBJ whole genome shotgun (WGS) entry which is preliminary data.</text>
</comment>
<evidence type="ECO:0000313" key="2">
    <source>
        <dbReference type="Proteomes" id="UP001064048"/>
    </source>
</evidence>
<dbReference type="EMBL" id="CM046113">
    <property type="protein sequence ID" value="KAI8421184.1"/>
    <property type="molecule type" value="Genomic_DNA"/>
</dbReference>
<evidence type="ECO:0000313" key="1">
    <source>
        <dbReference type="EMBL" id="KAI8421184.1"/>
    </source>
</evidence>
<accession>A0ACC0JAY9</accession>
<reference evidence="1 2" key="1">
    <citation type="journal article" date="2022" name="Genome Biol. Evol.">
        <title>The Spruce Budworm Genome: Reconstructing the Evolutionary History of Antifreeze Proteins.</title>
        <authorList>
            <person name="Beliveau C."/>
            <person name="Gagne P."/>
            <person name="Picq S."/>
            <person name="Vernygora O."/>
            <person name="Keeling C.I."/>
            <person name="Pinkney K."/>
            <person name="Doucet D."/>
            <person name="Wen F."/>
            <person name="Johnston J.S."/>
            <person name="Maaroufi H."/>
            <person name="Boyle B."/>
            <person name="Laroche J."/>
            <person name="Dewar K."/>
            <person name="Juretic N."/>
            <person name="Blackburn G."/>
            <person name="Nisole A."/>
            <person name="Brunet B."/>
            <person name="Brandao M."/>
            <person name="Lumley L."/>
            <person name="Duan J."/>
            <person name="Quan G."/>
            <person name="Lucarotti C.J."/>
            <person name="Roe A.D."/>
            <person name="Sperling F.A.H."/>
            <person name="Levesque R.C."/>
            <person name="Cusson M."/>
        </authorList>
    </citation>
    <scope>NUCLEOTIDE SEQUENCE [LARGE SCALE GENOMIC DNA]</scope>
    <source>
        <strain evidence="1">Glfc:IPQL:Cfum</strain>
    </source>
</reference>